<gene>
    <name evidence="2" type="ORF">C5Y83_08325</name>
</gene>
<keyword evidence="1" id="KW-0472">Membrane</keyword>
<dbReference type="EMBL" id="PUHY01000006">
    <property type="protein sequence ID" value="PQO35930.1"/>
    <property type="molecule type" value="Genomic_DNA"/>
</dbReference>
<comment type="caution">
    <text evidence="2">The sequence shown here is derived from an EMBL/GenBank/DDBJ whole genome shotgun (WGS) entry which is preliminary data.</text>
</comment>
<accession>A0A2S8FV58</accession>
<reference evidence="2 3" key="1">
    <citation type="submission" date="2018-02" db="EMBL/GenBank/DDBJ databases">
        <title>Comparative genomes isolates from brazilian mangrove.</title>
        <authorList>
            <person name="Araujo J.E."/>
            <person name="Taketani R.G."/>
            <person name="Silva M.C.P."/>
            <person name="Loureco M.V."/>
            <person name="Andreote F.D."/>
        </authorList>
    </citation>
    <scope>NUCLEOTIDE SEQUENCE [LARGE SCALE GENOMIC DNA]</scope>
    <source>
        <strain evidence="2 3">Hex-1 MGV</strain>
    </source>
</reference>
<name>A0A2S8FV58_9BACT</name>
<dbReference type="Proteomes" id="UP000238322">
    <property type="component" value="Unassembled WGS sequence"/>
</dbReference>
<dbReference type="AlphaFoldDB" id="A0A2S8FV58"/>
<keyword evidence="1" id="KW-0812">Transmembrane</keyword>
<feature type="transmembrane region" description="Helical" evidence="1">
    <location>
        <begin position="33"/>
        <end position="51"/>
    </location>
</feature>
<evidence type="ECO:0000313" key="3">
    <source>
        <dbReference type="Proteomes" id="UP000238322"/>
    </source>
</evidence>
<organism evidence="2 3">
    <name type="scientific">Blastopirellula marina</name>
    <dbReference type="NCBI Taxonomy" id="124"/>
    <lineage>
        <taxon>Bacteria</taxon>
        <taxon>Pseudomonadati</taxon>
        <taxon>Planctomycetota</taxon>
        <taxon>Planctomycetia</taxon>
        <taxon>Pirellulales</taxon>
        <taxon>Pirellulaceae</taxon>
        <taxon>Blastopirellula</taxon>
    </lineage>
</organism>
<protein>
    <submittedName>
        <fullName evidence="2">Uncharacterized protein</fullName>
    </submittedName>
</protein>
<sequence length="70" mass="7355">MKSVSAAVIVLSGAVMFVGGAFRSTYDIGILLIAFGSILGVIGMLVWLATVSEELQRIVLFFSGGRSSED</sequence>
<evidence type="ECO:0000256" key="1">
    <source>
        <dbReference type="SAM" id="Phobius"/>
    </source>
</evidence>
<proteinExistence type="predicted"/>
<dbReference type="RefSeq" id="WP_105329219.1">
    <property type="nucleotide sequence ID" value="NZ_PUHY01000006.1"/>
</dbReference>
<evidence type="ECO:0000313" key="2">
    <source>
        <dbReference type="EMBL" id="PQO35930.1"/>
    </source>
</evidence>
<keyword evidence="1" id="KW-1133">Transmembrane helix</keyword>